<evidence type="ECO:0000256" key="8">
    <source>
        <dbReference type="ARBA" id="ARBA00023180"/>
    </source>
</evidence>
<dbReference type="SMART" id="SM00020">
    <property type="entry name" value="Tryp_SPc"/>
    <property type="match status" value="1"/>
</dbReference>
<keyword evidence="5 9" id="KW-0720">Serine protease</keyword>
<dbReference type="SUPFAM" id="SSF50494">
    <property type="entry name" value="Trypsin-like serine proteases"/>
    <property type="match status" value="1"/>
</dbReference>
<dbReference type="InterPro" id="IPR009003">
    <property type="entry name" value="Peptidase_S1_PA"/>
</dbReference>
<dbReference type="PROSITE" id="PS00135">
    <property type="entry name" value="TRYPSIN_SER"/>
    <property type="match status" value="1"/>
</dbReference>
<keyword evidence="8" id="KW-0325">Glycoprotein</keyword>
<evidence type="ECO:0000313" key="12">
    <source>
        <dbReference type="Proteomes" id="UP000228934"/>
    </source>
</evidence>
<keyword evidence="2" id="KW-0964">Secreted</keyword>
<dbReference type="OrthoDB" id="10004439at2759"/>
<dbReference type="PANTHER" id="PTHR24264">
    <property type="entry name" value="TRYPSIN-RELATED"/>
    <property type="match status" value="1"/>
</dbReference>
<organism evidence="11 12">
    <name type="scientific">Aquarana catesbeiana</name>
    <name type="common">American bullfrog</name>
    <name type="synonym">Rana catesbeiana</name>
    <dbReference type="NCBI Taxonomy" id="8400"/>
    <lineage>
        <taxon>Eukaryota</taxon>
        <taxon>Metazoa</taxon>
        <taxon>Chordata</taxon>
        <taxon>Craniata</taxon>
        <taxon>Vertebrata</taxon>
        <taxon>Euteleostomi</taxon>
        <taxon>Amphibia</taxon>
        <taxon>Batrachia</taxon>
        <taxon>Anura</taxon>
        <taxon>Neobatrachia</taxon>
        <taxon>Ranoidea</taxon>
        <taxon>Ranidae</taxon>
        <taxon>Aquarana</taxon>
    </lineage>
</organism>
<accession>A0A2G9SFN1</accession>
<dbReference type="Pfam" id="PF00089">
    <property type="entry name" value="Trypsin"/>
    <property type="match status" value="1"/>
</dbReference>
<evidence type="ECO:0000313" key="11">
    <source>
        <dbReference type="EMBL" id="PIO38927.1"/>
    </source>
</evidence>
<keyword evidence="6" id="KW-0106">Calcium</keyword>
<keyword evidence="4 9" id="KW-0378">Hydrolase</keyword>
<reference evidence="12" key="1">
    <citation type="journal article" date="2017" name="Nat. Commun.">
        <title>The North American bullfrog draft genome provides insight into hormonal regulation of long noncoding RNA.</title>
        <authorList>
            <person name="Hammond S.A."/>
            <person name="Warren R.L."/>
            <person name="Vandervalk B.P."/>
            <person name="Kucuk E."/>
            <person name="Khan H."/>
            <person name="Gibb E.A."/>
            <person name="Pandoh P."/>
            <person name="Kirk H."/>
            <person name="Zhao Y."/>
            <person name="Jones M."/>
            <person name="Mungall A.J."/>
            <person name="Coope R."/>
            <person name="Pleasance S."/>
            <person name="Moore R.A."/>
            <person name="Holt R.A."/>
            <person name="Round J.M."/>
            <person name="Ohora S."/>
            <person name="Walle B.V."/>
            <person name="Veldhoen N."/>
            <person name="Helbing C.C."/>
            <person name="Birol I."/>
        </authorList>
    </citation>
    <scope>NUCLEOTIDE SEQUENCE [LARGE SCALE GENOMIC DNA]</scope>
</reference>
<evidence type="ECO:0000256" key="9">
    <source>
        <dbReference type="RuleBase" id="RU363034"/>
    </source>
</evidence>
<dbReference type="GO" id="GO:0006508">
    <property type="term" value="P:proteolysis"/>
    <property type="evidence" value="ECO:0007669"/>
    <property type="project" value="UniProtKB-KW"/>
</dbReference>
<evidence type="ECO:0000259" key="10">
    <source>
        <dbReference type="PROSITE" id="PS50240"/>
    </source>
</evidence>
<proteinExistence type="predicted"/>
<dbReference type="GO" id="GO:0005615">
    <property type="term" value="C:extracellular space"/>
    <property type="evidence" value="ECO:0007669"/>
    <property type="project" value="TreeGrafter"/>
</dbReference>
<evidence type="ECO:0000256" key="2">
    <source>
        <dbReference type="ARBA" id="ARBA00022525"/>
    </source>
</evidence>
<name>A0A2G9SFN1_AQUCT</name>
<gene>
    <name evidence="11" type="ORF">AB205_0064640</name>
</gene>
<evidence type="ECO:0000256" key="4">
    <source>
        <dbReference type="ARBA" id="ARBA00022801"/>
    </source>
</evidence>
<dbReference type="InterPro" id="IPR033116">
    <property type="entry name" value="TRYPSIN_SER"/>
</dbReference>
<dbReference type="EMBL" id="KV924424">
    <property type="protein sequence ID" value="PIO38927.1"/>
    <property type="molecule type" value="Genomic_DNA"/>
</dbReference>
<evidence type="ECO:0000256" key="5">
    <source>
        <dbReference type="ARBA" id="ARBA00022825"/>
    </source>
</evidence>
<protein>
    <recommendedName>
        <fullName evidence="10">Peptidase S1 domain-containing protein</fullName>
    </recommendedName>
</protein>
<evidence type="ECO:0000256" key="6">
    <source>
        <dbReference type="ARBA" id="ARBA00022837"/>
    </source>
</evidence>
<evidence type="ECO:0000256" key="3">
    <source>
        <dbReference type="ARBA" id="ARBA00022670"/>
    </source>
</evidence>
<dbReference type="Proteomes" id="UP000228934">
    <property type="component" value="Unassembled WGS sequence"/>
</dbReference>
<comment type="subcellular location">
    <subcellularLocation>
        <location evidence="1">Secreted</location>
    </subcellularLocation>
</comment>
<evidence type="ECO:0000256" key="1">
    <source>
        <dbReference type="ARBA" id="ARBA00004613"/>
    </source>
</evidence>
<dbReference type="Gene3D" id="2.40.10.10">
    <property type="entry name" value="Trypsin-like serine proteases"/>
    <property type="match status" value="2"/>
</dbReference>
<keyword evidence="7" id="KW-1015">Disulfide bond</keyword>
<keyword evidence="3 9" id="KW-0645">Protease</keyword>
<dbReference type="PRINTS" id="PR00722">
    <property type="entry name" value="CHYMOTRYPSIN"/>
</dbReference>
<dbReference type="AlphaFoldDB" id="A0A2G9SFN1"/>
<dbReference type="PANTHER" id="PTHR24264:SF65">
    <property type="entry name" value="SRCR DOMAIN-CONTAINING PROTEIN"/>
    <property type="match status" value="1"/>
</dbReference>
<dbReference type="PROSITE" id="PS00134">
    <property type="entry name" value="TRYPSIN_HIS"/>
    <property type="match status" value="1"/>
</dbReference>
<dbReference type="FunFam" id="2.40.10.10:FF:000013">
    <property type="entry name" value="Coagulation factor X"/>
    <property type="match status" value="1"/>
</dbReference>
<dbReference type="CDD" id="cd00190">
    <property type="entry name" value="Tryp_SPc"/>
    <property type="match status" value="1"/>
</dbReference>
<keyword evidence="12" id="KW-1185">Reference proteome</keyword>
<feature type="non-terminal residue" evidence="11">
    <location>
        <position position="1"/>
    </location>
</feature>
<dbReference type="InterPro" id="IPR050127">
    <property type="entry name" value="Serine_Proteases_S1"/>
</dbReference>
<dbReference type="GO" id="GO:0004252">
    <property type="term" value="F:serine-type endopeptidase activity"/>
    <property type="evidence" value="ECO:0007669"/>
    <property type="project" value="InterPro"/>
</dbReference>
<dbReference type="PROSITE" id="PS50240">
    <property type="entry name" value="TRYPSIN_DOM"/>
    <property type="match status" value="1"/>
</dbReference>
<dbReference type="InterPro" id="IPR043504">
    <property type="entry name" value="Peptidase_S1_PA_chymotrypsin"/>
</dbReference>
<dbReference type="InterPro" id="IPR001314">
    <property type="entry name" value="Peptidase_S1A"/>
</dbReference>
<dbReference type="InterPro" id="IPR018114">
    <property type="entry name" value="TRYPSIN_HIS"/>
</dbReference>
<evidence type="ECO:0000256" key="7">
    <source>
        <dbReference type="ARBA" id="ARBA00023157"/>
    </source>
</evidence>
<dbReference type="InterPro" id="IPR001254">
    <property type="entry name" value="Trypsin_dom"/>
</dbReference>
<feature type="domain" description="Peptidase S1" evidence="10">
    <location>
        <begin position="19"/>
        <end position="257"/>
    </location>
</feature>
<sequence length="261" mass="29088">NYPCGQIPVLKKKKKLLRIVGGEECPKGECPWQARLVLDKRSDSLCGGTLIAPNWVITAAHCVKPNFVNKLCAILGDHKISAYEGTEQERKVVEIIIHENYRKVTANYDHDIALLRLNASVNYTDYVVPMCLPETQFAVKVLLHLSSSSTVSGWGRLLDGGATPDILRRVKLPRIMSQQCREQTGLNITENMFCAGYTDGSKDACKGDSGGPYITKYKGTYYLTGIVSWGLGCAKVDKYGVYTRVSRYTTWINKHMNQTTT</sequence>